<keyword evidence="5" id="KW-1185">Reference proteome</keyword>
<dbReference type="SUPFAM" id="SSF55781">
    <property type="entry name" value="GAF domain-like"/>
    <property type="match status" value="1"/>
</dbReference>
<feature type="compositionally biased region" description="Gly residues" evidence="2">
    <location>
        <begin position="366"/>
        <end position="385"/>
    </location>
</feature>
<evidence type="ECO:0000313" key="5">
    <source>
        <dbReference type="Proteomes" id="UP001500751"/>
    </source>
</evidence>
<evidence type="ECO:0000256" key="2">
    <source>
        <dbReference type="SAM" id="MobiDB-lite"/>
    </source>
</evidence>
<dbReference type="Proteomes" id="UP001500751">
    <property type="component" value="Unassembled WGS sequence"/>
</dbReference>
<reference evidence="4 5" key="1">
    <citation type="journal article" date="2019" name="Int. J. Syst. Evol. Microbiol.">
        <title>The Global Catalogue of Microorganisms (GCM) 10K type strain sequencing project: providing services to taxonomists for standard genome sequencing and annotation.</title>
        <authorList>
            <consortium name="The Broad Institute Genomics Platform"/>
            <consortium name="The Broad Institute Genome Sequencing Center for Infectious Disease"/>
            <person name="Wu L."/>
            <person name="Ma J."/>
        </authorList>
    </citation>
    <scope>NUCLEOTIDE SEQUENCE [LARGE SCALE GENOMIC DNA]</scope>
    <source>
        <strain evidence="4 5">JCM 16014</strain>
    </source>
</reference>
<dbReference type="Gene3D" id="3.60.40.10">
    <property type="entry name" value="PPM-type phosphatase domain"/>
    <property type="match status" value="1"/>
</dbReference>
<evidence type="ECO:0000256" key="1">
    <source>
        <dbReference type="ARBA" id="ARBA00022801"/>
    </source>
</evidence>
<protein>
    <recommendedName>
        <fullName evidence="3">PPM-type phosphatase domain-containing protein</fullName>
    </recommendedName>
</protein>
<dbReference type="PANTHER" id="PTHR43156">
    <property type="entry name" value="STAGE II SPORULATION PROTEIN E-RELATED"/>
    <property type="match status" value="1"/>
</dbReference>
<organism evidence="4 5">
    <name type="scientific">Catenulispora yoronensis</name>
    <dbReference type="NCBI Taxonomy" id="450799"/>
    <lineage>
        <taxon>Bacteria</taxon>
        <taxon>Bacillati</taxon>
        <taxon>Actinomycetota</taxon>
        <taxon>Actinomycetes</taxon>
        <taxon>Catenulisporales</taxon>
        <taxon>Catenulisporaceae</taxon>
        <taxon>Catenulispora</taxon>
    </lineage>
</organism>
<keyword evidence="1" id="KW-0378">Hydrolase</keyword>
<feature type="compositionally biased region" description="Low complexity" evidence="2">
    <location>
        <begin position="658"/>
        <end position="682"/>
    </location>
</feature>
<name>A0ABN2UKH3_9ACTN</name>
<dbReference type="Pfam" id="PF13581">
    <property type="entry name" value="HATPase_c_2"/>
    <property type="match status" value="1"/>
</dbReference>
<accession>A0ABN2UKH3</accession>
<dbReference type="InterPro" id="IPR001932">
    <property type="entry name" value="PPM-type_phosphatase-like_dom"/>
</dbReference>
<gene>
    <name evidence="4" type="ORF">GCM10009839_46750</name>
</gene>
<feature type="compositionally biased region" description="Basic and acidic residues" evidence="2">
    <location>
        <begin position="618"/>
        <end position="632"/>
    </location>
</feature>
<dbReference type="InterPro" id="IPR003018">
    <property type="entry name" value="GAF"/>
</dbReference>
<proteinExistence type="predicted"/>
<dbReference type="SUPFAM" id="SSF55874">
    <property type="entry name" value="ATPase domain of HSP90 chaperone/DNA topoisomerase II/histidine kinase"/>
    <property type="match status" value="1"/>
</dbReference>
<sequence length="1289" mass="133402">MWESEKGPARARERFFAGEGVGAAGALVGAGGGWRVPAAILASWERCQALGLGPGEVDLPYVPGVVSEAQELLVRASAPVLERLHGLLVGTKVCVVLTDARARVLVRRAGEPGLNRHLDAVQLAEGFSYREADAGTNGMGTALVEGRLSVVLGREHFADRFVAFACAGVPIRDPFSGRIRGVVDLTSWSRDANPLMAALVSEAAENIELRLLEQYSARERALVAEARRNGGWGGAGPSLALVRTEQQVDSGVDGSRHGGGRWPARPVGRDGELVRSKAAELVAAARRDVVTIPLTDGRYAKLTARTGRTAAGTEVVTVEAEMSGTPSTEHVPGTADQPTVGEGAGGGGRGREVGGREVGRREVRGGGRGGEGGGRGGRGGKGAGAWKGVAEAGADAGAGAVANVEAGGTADVEAEAGANNVGAEAGANNAEAGANNVEAGAGANVEAGANAGAEAGVEEAANAGAGAGANADAEAGAEAGSNAGVEAGADAGAEAGADAGAEARVNAEAEAVAALAVSGAGARELLYPLGAVEQGRVPVSVMLAIGAQGMQRVQVTQSVQSMHMASGAAGDDTAVAGQGLPVGQSSSMDQRPVVSVPNQRTTLSQLPEVASGASAGREQQRQQKELVFEGDHGRRHPHGEEQPQAEEQVQGDERAQRESQMPAESQSESESQAQAEAGVEAESVDSAALPALPLASLVPPLPTPSNAIALLDPATTFPPPTASELVLIGEPTVGRIAVAARQRLALLLYASGRIGTTLDMELTGGELAEIALPDFAQHVAVDLASWVLDGEEVPPPGASVKLRRVAVRTVRLGKVHRSPGAHVAYNSATAQSRCMAQRRPVLDAELTAATAGKRWVAEDPDSSVIAAPIIVQGTVLGVASFYRLGSADPFEEDDIQLAWDLASRAAVCLDNARRFERERAMALALQRSLLPRAFPNQCAVEVAHRYLPAQEGVGGDWYDVIPLSGGRVALVVGDVVGHGIHAAATMGRLRTAVRNFCALDLTPEDLLGQLDALVESMDADEAEDRRGVGIIGATCLYVVYDPVTGLCSVAAAGHPSPAVVARDGSVSYLELPTGPPLGLGGSSYEAIELPIDEGSTLVLYTDGLVESRDQDIGTGLDRLKAVLEGPGRDPEELCSSAIGGLLPARPWDDVALLAARARRTTADRVASWDVPMSPESVAFLRAEVSRQLRAWRLNDLVFTTELVVSELVTNAIRHATGPVELRLLRDRALICEVADGSSVSPRLRRAQTFDEGGRGLFLVAQLSQRWGTRYTPRGKVIWAEQPLPAHGDY</sequence>
<dbReference type="Pfam" id="PF07228">
    <property type="entry name" value="SpoIIE"/>
    <property type="match status" value="1"/>
</dbReference>
<dbReference type="SUPFAM" id="SSF81606">
    <property type="entry name" value="PP2C-like"/>
    <property type="match status" value="1"/>
</dbReference>
<dbReference type="EMBL" id="BAAAQN010000028">
    <property type="protein sequence ID" value="GAA2039426.1"/>
    <property type="molecule type" value="Genomic_DNA"/>
</dbReference>
<dbReference type="Gene3D" id="3.30.565.10">
    <property type="entry name" value="Histidine kinase-like ATPase, C-terminal domain"/>
    <property type="match status" value="1"/>
</dbReference>
<dbReference type="InterPro" id="IPR003594">
    <property type="entry name" value="HATPase_dom"/>
</dbReference>
<dbReference type="InterPro" id="IPR036457">
    <property type="entry name" value="PPM-type-like_dom_sf"/>
</dbReference>
<dbReference type="CDD" id="cd16936">
    <property type="entry name" value="HATPase_RsbW-like"/>
    <property type="match status" value="1"/>
</dbReference>
<feature type="compositionally biased region" description="Basic and acidic residues" evidence="2">
    <location>
        <begin position="349"/>
        <end position="365"/>
    </location>
</feature>
<dbReference type="InterPro" id="IPR036890">
    <property type="entry name" value="HATPase_C_sf"/>
</dbReference>
<dbReference type="PANTHER" id="PTHR43156:SF2">
    <property type="entry name" value="STAGE II SPORULATION PROTEIN E"/>
    <property type="match status" value="1"/>
</dbReference>
<feature type="domain" description="PPM-type phosphatase" evidence="3">
    <location>
        <begin position="937"/>
        <end position="1157"/>
    </location>
</feature>
<evidence type="ECO:0000259" key="3">
    <source>
        <dbReference type="SMART" id="SM00331"/>
    </source>
</evidence>
<dbReference type="SMART" id="SM00331">
    <property type="entry name" value="PP2C_SIG"/>
    <property type="match status" value="1"/>
</dbReference>
<feature type="region of interest" description="Disordered" evidence="2">
    <location>
        <begin position="321"/>
        <end position="385"/>
    </location>
</feature>
<feature type="region of interest" description="Disordered" evidence="2">
    <location>
        <begin position="570"/>
        <end position="682"/>
    </location>
</feature>
<dbReference type="Pfam" id="PF01590">
    <property type="entry name" value="GAF"/>
    <property type="match status" value="2"/>
</dbReference>
<dbReference type="InterPro" id="IPR052016">
    <property type="entry name" value="Bact_Sigma-Reg"/>
</dbReference>
<evidence type="ECO:0000313" key="4">
    <source>
        <dbReference type="EMBL" id="GAA2039426.1"/>
    </source>
</evidence>
<comment type="caution">
    <text evidence="4">The sequence shown here is derived from an EMBL/GenBank/DDBJ whole genome shotgun (WGS) entry which is preliminary data.</text>
</comment>
<dbReference type="Gene3D" id="3.30.450.40">
    <property type="match status" value="2"/>
</dbReference>
<feature type="compositionally biased region" description="Polar residues" evidence="2">
    <location>
        <begin position="596"/>
        <end position="605"/>
    </location>
</feature>
<dbReference type="InterPro" id="IPR029016">
    <property type="entry name" value="GAF-like_dom_sf"/>
</dbReference>